<feature type="compositionally biased region" description="Acidic residues" evidence="1">
    <location>
        <begin position="1"/>
        <end position="22"/>
    </location>
</feature>
<keyword evidence="3" id="KW-1185">Reference proteome</keyword>
<sequence length="40" mass="4264">GTGGAEMEEMDYVVEPEFDDMGDSGMDSELLGSSDVDMSE</sequence>
<accession>A0A9K3DBS9</accession>
<organism evidence="2 3">
    <name type="scientific">Kipferlia bialata</name>
    <dbReference type="NCBI Taxonomy" id="797122"/>
    <lineage>
        <taxon>Eukaryota</taxon>
        <taxon>Metamonada</taxon>
        <taxon>Carpediemonas-like organisms</taxon>
        <taxon>Kipferlia</taxon>
    </lineage>
</organism>
<evidence type="ECO:0000256" key="1">
    <source>
        <dbReference type="SAM" id="MobiDB-lite"/>
    </source>
</evidence>
<dbReference type="AlphaFoldDB" id="A0A9K3DBS9"/>
<feature type="region of interest" description="Disordered" evidence="1">
    <location>
        <begin position="1"/>
        <end position="40"/>
    </location>
</feature>
<dbReference type="EMBL" id="BDIP01008454">
    <property type="protein sequence ID" value="GIQ91851.1"/>
    <property type="molecule type" value="Genomic_DNA"/>
</dbReference>
<proteinExistence type="predicted"/>
<evidence type="ECO:0000313" key="2">
    <source>
        <dbReference type="EMBL" id="GIQ91851.1"/>
    </source>
</evidence>
<gene>
    <name evidence="2" type="ORF">KIPB_015287</name>
</gene>
<reference evidence="2 3" key="1">
    <citation type="journal article" date="2018" name="PLoS ONE">
        <title>The draft genome of Kipferlia bialata reveals reductive genome evolution in fornicate parasites.</title>
        <authorList>
            <person name="Tanifuji G."/>
            <person name="Takabayashi S."/>
            <person name="Kume K."/>
            <person name="Takagi M."/>
            <person name="Nakayama T."/>
            <person name="Kamikawa R."/>
            <person name="Inagaki Y."/>
            <person name="Hashimoto T."/>
        </authorList>
    </citation>
    <scope>NUCLEOTIDE SEQUENCE [LARGE SCALE GENOMIC DNA]</scope>
    <source>
        <strain evidence="2">NY0173</strain>
    </source>
</reference>
<evidence type="ECO:0000313" key="3">
    <source>
        <dbReference type="Proteomes" id="UP000265618"/>
    </source>
</evidence>
<protein>
    <submittedName>
        <fullName evidence="2">Uncharacterized protein</fullName>
    </submittedName>
</protein>
<dbReference type="Proteomes" id="UP000265618">
    <property type="component" value="Unassembled WGS sequence"/>
</dbReference>
<feature type="non-terminal residue" evidence="2">
    <location>
        <position position="40"/>
    </location>
</feature>
<name>A0A9K3DBS9_9EUKA</name>
<comment type="caution">
    <text evidence="2">The sequence shown here is derived from an EMBL/GenBank/DDBJ whole genome shotgun (WGS) entry which is preliminary data.</text>
</comment>
<feature type="non-terminal residue" evidence="2">
    <location>
        <position position="1"/>
    </location>
</feature>